<dbReference type="OrthoDB" id="10031887at2759"/>
<keyword evidence="2" id="KW-0812">Transmembrane</keyword>
<accession>A0A1D2NN45</accession>
<dbReference type="GO" id="GO:0032589">
    <property type="term" value="C:neuron projection membrane"/>
    <property type="evidence" value="ECO:0007669"/>
    <property type="project" value="TreeGrafter"/>
</dbReference>
<dbReference type="Proteomes" id="UP000094527">
    <property type="component" value="Unassembled WGS sequence"/>
</dbReference>
<dbReference type="SUPFAM" id="SSF48726">
    <property type="entry name" value="Immunoglobulin"/>
    <property type="match status" value="1"/>
</dbReference>
<dbReference type="PROSITE" id="PS50835">
    <property type="entry name" value="IG_LIKE"/>
    <property type="match status" value="1"/>
</dbReference>
<dbReference type="InterPro" id="IPR036179">
    <property type="entry name" value="Ig-like_dom_sf"/>
</dbReference>
<feature type="compositionally biased region" description="Low complexity" evidence="1">
    <location>
        <begin position="9"/>
        <end position="19"/>
    </location>
</feature>
<keyword evidence="2" id="KW-1133">Transmembrane helix</keyword>
<dbReference type="AlphaFoldDB" id="A0A1D2NN45"/>
<feature type="domain" description="Ig-like" evidence="3">
    <location>
        <begin position="33"/>
        <end position="88"/>
    </location>
</feature>
<dbReference type="PANTHER" id="PTHR23279:SF45">
    <property type="entry name" value="DEFECTIVE PROBOSCIS EXTENSION RESPONSE 12, ISOFORM C"/>
    <property type="match status" value="1"/>
</dbReference>
<gene>
    <name evidence="4" type="ORF">Ocin01_00002</name>
</gene>
<organism evidence="4 5">
    <name type="scientific">Orchesella cincta</name>
    <name type="common">Springtail</name>
    <name type="synonym">Podura cincta</name>
    <dbReference type="NCBI Taxonomy" id="48709"/>
    <lineage>
        <taxon>Eukaryota</taxon>
        <taxon>Metazoa</taxon>
        <taxon>Ecdysozoa</taxon>
        <taxon>Arthropoda</taxon>
        <taxon>Hexapoda</taxon>
        <taxon>Collembola</taxon>
        <taxon>Entomobryomorpha</taxon>
        <taxon>Entomobryoidea</taxon>
        <taxon>Orchesellidae</taxon>
        <taxon>Orchesellinae</taxon>
        <taxon>Orchesella</taxon>
    </lineage>
</organism>
<evidence type="ECO:0000256" key="1">
    <source>
        <dbReference type="SAM" id="MobiDB-lite"/>
    </source>
</evidence>
<sequence>MKNVHNSSLALLKKPNNAKKTTRESPRQSPQYLYWYHNSQMVNYGAGISIHTEPGIHTHSRLIIPSAGPQHTGNYTCKAANTQSATVQVYVSDGDKPAAIQRQAGSQLVAPSKGQLLILLIFLFSTCYTTLYYSSTNFLPLPPVDLNLP</sequence>
<dbReference type="Gene3D" id="2.60.40.10">
    <property type="entry name" value="Immunoglobulins"/>
    <property type="match status" value="1"/>
</dbReference>
<evidence type="ECO:0000256" key="2">
    <source>
        <dbReference type="SAM" id="Phobius"/>
    </source>
</evidence>
<reference evidence="4 5" key="1">
    <citation type="journal article" date="2016" name="Genome Biol. Evol.">
        <title>Gene Family Evolution Reflects Adaptation to Soil Environmental Stressors in the Genome of the Collembolan Orchesella cincta.</title>
        <authorList>
            <person name="Faddeeva-Vakhrusheva A."/>
            <person name="Derks M.F."/>
            <person name="Anvar S.Y."/>
            <person name="Agamennone V."/>
            <person name="Suring W."/>
            <person name="Smit S."/>
            <person name="van Straalen N.M."/>
            <person name="Roelofs D."/>
        </authorList>
    </citation>
    <scope>NUCLEOTIDE SEQUENCE [LARGE SCALE GENOMIC DNA]</scope>
    <source>
        <tissue evidence="4">Mixed pool</tissue>
    </source>
</reference>
<evidence type="ECO:0000313" key="5">
    <source>
        <dbReference type="Proteomes" id="UP000094527"/>
    </source>
</evidence>
<dbReference type="InterPro" id="IPR013783">
    <property type="entry name" value="Ig-like_fold"/>
</dbReference>
<comment type="caution">
    <text evidence="4">The sequence shown here is derived from an EMBL/GenBank/DDBJ whole genome shotgun (WGS) entry which is preliminary data.</text>
</comment>
<dbReference type="EMBL" id="LJIJ01000001">
    <property type="protein sequence ID" value="ODN06639.1"/>
    <property type="molecule type" value="Genomic_DNA"/>
</dbReference>
<feature type="region of interest" description="Disordered" evidence="1">
    <location>
        <begin position="1"/>
        <end position="27"/>
    </location>
</feature>
<protein>
    <submittedName>
        <fullName evidence="4">IgLON family member 5</fullName>
    </submittedName>
</protein>
<proteinExistence type="predicted"/>
<feature type="transmembrane region" description="Helical" evidence="2">
    <location>
        <begin position="116"/>
        <end position="134"/>
    </location>
</feature>
<dbReference type="GO" id="GO:0050808">
    <property type="term" value="P:synapse organization"/>
    <property type="evidence" value="ECO:0007669"/>
    <property type="project" value="TreeGrafter"/>
</dbReference>
<keyword evidence="5" id="KW-1185">Reference proteome</keyword>
<name>A0A1D2NN45_ORCCI</name>
<dbReference type="STRING" id="48709.A0A1D2NN45"/>
<dbReference type="InterPro" id="IPR007110">
    <property type="entry name" value="Ig-like_dom"/>
</dbReference>
<keyword evidence="2" id="KW-0472">Membrane</keyword>
<evidence type="ECO:0000259" key="3">
    <source>
        <dbReference type="PROSITE" id="PS50835"/>
    </source>
</evidence>
<evidence type="ECO:0000313" key="4">
    <source>
        <dbReference type="EMBL" id="ODN06639.1"/>
    </source>
</evidence>
<dbReference type="PANTHER" id="PTHR23279">
    <property type="entry name" value="DEFECTIVE PROBOSCIS EXTENSION RESPONSE DPR -RELATED"/>
    <property type="match status" value="1"/>
</dbReference>
<dbReference type="InterPro" id="IPR037448">
    <property type="entry name" value="Zig-8"/>
</dbReference>